<dbReference type="InterPro" id="IPR006571">
    <property type="entry name" value="TLDc_dom"/>
</dbReference>
<dbReference type="Pfam" id="PF07707">
    <property type="entry name" value="BACK"/>
    <property type="match status" value="1"/>
</dbReference>
<dbReference type="EMBL" id="BLAL01000250">
    <property type="protein sequence ID" value="GES96356.1"/>
    <property type="molecule type" value="Genomic_DNA"/>
</dbReference>
<gene>
    <name evidence="3" type="ORF">RCL2_002298800</name>
</gene>
<feature type="domain" description="BTB" evidence="1">
    <location>
        <begin position="1"/>
        <end position="55"/>
    </location>
</feature>
<accession>A0A8H3M1X3</accession>
<dbReference type="Proteomes" id="UP000615446">
    <property type="component" value="Unassembled WGS sequence"/>
</dbReference>
<evidence type="ECO:0000259" key="1">
    <source>
        <dbReference type="PROSITE" id="PS50097"/>
    </source>
</evidence>
<dbReference type="Pfam" id="PF00651">
    <property type="entry name" value="BTB"/>
    <property type="match status" value="1"/>
</dbReference>
<dbReference type="OrthoDB" id="2256373at2759"/>
<dbReference type="InterPro" id="IPR011705">
    <property type="entry name" value="BACK"/>
</dbReference>
<dbReference type="SUPFAM" id="SSF54695">
    <property type="entry name" value="POZ domain"/>
    <property type="match status" value="1"/>
</dbReference>
<evidence type="ECO:0000259" key="2">
    <source>
        <dbReference type="PROSITE" id="PS51886"/>
    </source>
</evidence>
<dbReference type="Gene3D" id="1.25.40.420">
    <property type="match status" value="1"/>
</dbReference>
<dbReference type="InterPro" id="IPR011333">
    <property type="entry name" value="SKP1/BTB/POZ_sf"/>
</dbReference>
<feature type="domain" description="TLDc" evidence="2">
    <location>
        <begin position="342"/>
        <end position="507"/>
    </location>
</feature>
<protein>
    <submittedName>
        <fullName evidence="3">BTB/POZ protein</fullName>
    </submittedName>
</protein>
<dbReference type="Gene3D" id="3.30.710.10">
    <property type="entry name" value="Potassium Channel Kv1.1, Chain A"/>
    <property type="match status" value="1"/>
</dbReference>
<proteinExistence type="predicted"/>
<dbReference type="PROSITE" id="PS50097">
    <property type="entry name" value="BTB"/>
    <property type="match status" value="1"/>
</dbReference>
<dbReference type="Pfam" id="PF07534">
    <property type="entry name" value="TLD"/>
    <property type="match status" value="1"/>
</dbReference>
<dbReference type="PANTHER" id="PTHR45774:SF3">
    <property type="entry name" value="BTB (POZ) DOMAIN-CONTAINING 2B-RELATED"/>
    <property type="match status" value="1"/>
</dbReference>
<dbReference type="AlphaFoldDB" id="A0A8H3M1X3"/>
<evidence type="ECO:0000313" key="4">
    <source>
        <dbReference type="Proteomes" id="UP000615446"/>
    </source>
</evidence>
<name>A0A8H3M1X3_9GLOM</name>
<organism evidence="3 4">
    <name type="scientific">Rhizophagus clarus</name>
    <dbReference type="NCBI Taxonomy" id="94130"/>
    <lineage>
        <taxon>Eukaryota</taxon>
        <taxon>Fungi</taxon>
        <taxon>Fungi incertae sedis</taxon>
        <taxon>Mucoromycota</taxon>
        <taxon>Glomeromycotina</taxon>
        <taxon>Glomeromycetes</taxon>
        <taxon>Glomerales</taxon>
        <taxon>Glomeraceae</taxon>
        <taxon>Rhizophagus</taxon>
    </lineage>
</organism>
<dbReference type="PANTHER" id="PTHR45774">
    <property type="entry name" value="BTB/POZ DOMAIN-CONTAINING"/>
    <property type="match status" value="1"/>
</dbReference>
<reference evidence="3" key="1">
    <citation type="submission" date="2019-10" db="EMBL/GenBank/DDBJ databases">
        <title>Conservation and host-specific expression of non-tandemly repeated heterogenous ribosome RNA gene in arbuscular mycorrhizal fungi.</title>
        <authorList>
            <person name="Maeda T."/>
            <person name="Kobayashi Y."/>
            <person name="Nakagawa T."/>
            <person name="Ezawa T."/>
            <person name="Yamaguchi K."/>
            <person name="Bino T."/>
            <person name="Nishimoto Y."/>
            <person name="Shigenobu S."/>
            <person name="Kawaguchi M."/>
        </authorList>
    </citation>
    <scope>NUCLEOTIDE SEQUENCE</scope>
    <source>
        <strain evidence="3">HR1</strain>
    </source>
</reference>
<dbReference type="InterPro" id="IPR000210">
    <property type="entry name" value="BTB/POZ_dom"/>
</dbReference>
<dbReference type="PROSITE" id="PS51886">
    <property type="entry name" value="TLDC"/>
    <property type="match status" value="1"/>
</dbReference>
<comment type="caution">
    <text evidence="3">The sequence shown here is derived from an EMBL/GenBank/DDBJ whole genome shotgun (WGS) entry which is preliminary data.</text>
</comment>
<sequence length="511" mass="58826">MNILNYRSPHLRKILSTSKNKSDGTLAHIKLSNILPEIFQIILRYIYGGRLSFEGYDMADVIKTLVAANELELQELVNHLQSFLIQKNTSWIVKNFSLIYQTSLENDSLSELQNYCNELISKKPEKIINSLNFTSIPEKILISLIQNDNLIMNEVQVWNHVLKWGLNQNPGLPSNPESFSEDDISALRNTLKQCIPLIKFDDFTSKEFLDNVFPYREILPEKLFIDLLKLFLDYDHKEINQVELDEAKEIEPEPLKFDKIENESTDVRNIPIIEPSTYRYVRNIPNIGPSTNARNIPNIESSTNVINIPNSGPSTSVRNIPNIVPQIFNAPWLNDISSINSTIITSEHIRIISKWIDRLDFNASYEFKLIFRGSRNGFKSKKFHEICDNQPCTVTIIKVKGSNEILGGYNPLEWKSDGRYATTNDSFLFSFDKNQGIENHILSRVKSSKFAISNDSNRGPSFGESDLILRGSKVYNNSVCTKKSYEKQIRIINSRFSVEEYEIFQVTKKFF</sequence>
<evidence type="ECO:0000313" key="3">
    <source>
        <dbReference type="EMBL" id="GES96356.1"/>
    </source>
</evidence>
<dbReference type="SMART" id="SM00584">
    <property type="entry name" value="TLDc"/>
    <property type="match status" value="1"/>
</dbReference>